<keyword evidence="5 7" id="KW-0460">Magnesium</keyword>
<dbReference type="OrthoDB" id="9759366at2"/>
<dbReference type="NCBIfam" id="NF008292">
    <property type="entry name" value="PRK11072.1"/>
    <property type="match status" value="1"/>
</dbReference>
<keyword evidence="3 7" id="KW-0547">Nucleotide-binding</keyword>
<proteinExistence type="inferred from homology"/>
<keyword evidence="1 7" id="KW-0808">Transferase</keyword>
<evidence type="ECO:0000259" key="9">
    <source>
        <dbReference type="Pfam" id="PF03710"/>
    </source>
</evidence>
<evidence type="ECO:0000256" key="2">
    <source>
        <dbReference type="ARBA" id="ARBA00022695"/>
    </source>
</evidence>
<evidence type="ECO:0000256" key="4">
    <source>
        <dbReference type="ARBA" id="ARBA00022840"/>
    </source>
</evidence>
<evidence type="ECO:0000256" key="1">
    <source>
        <dbReference type="ARBA" id="ARBA00022679"/>
    </source>
</evidence>
<feature type="domain" description="Glutamate-ammonia ligase adenylyltransferase repeated" evidence="9">
    <location>
        <begin position="61"/>
        <end position="307"/>
    </location>
</feature>
<comment type="catalytic activity">
    <reaction evidence="7">
        <text>[glutamine synthetase]-O(4)-(5'-adenylyl)-L-tyrosine + phosphate = [glutamine synthetase]-L-tyrosine + ADP</text>
        <dbReference type="Rhea" id="RHEA:43716"/>
        <dbReference type="Rhea" id="RHEA-COMP:10660"/>
        <dbReference type="Rhea" id="RHEA-COMP:10661"/>
        <dbReference type="ChEBI" id="CHEBI:43474"/>
        <dbReference type="ChEBI" id="CHEBI:46858"/>
        <dbReference type="ChEBI" id="CHEBI:83624"/>
        <dbReference type="ChEBI" id="CHEBI:456216"/>
        <dbReference type="EC" id="2.7.7.89"/>
    </reaction>
</comment>
<dbReference type="GO" id="GO:0000287">
    <property type="term" value="F:magnesium ion binding"/>
    <property type="evidence" value="ECO:0007669"/>
    <property type="project" value="UniProtKB-UniRule"/>
</dbReference>
<accession>Q1YEL3</accession>
<dbReference type="Pfam" id="PF08335">
    <property type="entry name" value="GlnD_UR_UTase"/>
    <property type="match status" value="1"/>
</dbReference>
<feature type="compositionally biased region" description="Basic and acidic residues" evidence="8">
    <location>
        <begin position="1"/>
        <end position="13"/>
    </location>
</feature>
<dbReference type="EC" id="2.7.7.89" evidence="7"/>
<dbReference type="InterPro" id="IPR013546">
    <property type="entry name" value="PII_UdlTrfase/GS_AdlTrfase"/>
</dbReference>
<sequence>MAKQDTAQEHDSDLGIGGDIAPTPLDPGKAEAWLTDLSKAAAAQDLARLGEFLARGGPDVARLGAVLDLSTYLNTQMLQHPEWLDALFDAPARERIAQRIGELRDMEVAEQGETALMATIRLIKREVSLLIALRDLFGAASVKETTEDLSQLAEAAVATALRFCLIAAHKSGKIVLPDPADPEAGCSLFVLGMGKLGARELNYSSDVDLIVFFDPEQSVAADPSESVDTFSRIVRRLVRIVGERTADGYVFRTDLRLRPDPGAMPLAISTDAAMSYYEGSGRNWERAAMIKACTIAGDRAAGEAFLQELTPFVWRKYLDFAAIADIQAMKTRIDRHRGFDDIAVGGHNVKLGRGGIREVEFFVQAQQLIAGGRAPQLRSRRTDAALHELAEGSWITADTARDLLEDYWFLRRIEHCIQMVADEQSHTLPEDEEGLERIARLAGFAGREAFAEALLSHLRRVDRHYTSLFNDGRERDAGEGEEAVSKRLLSSEDDPDALARLKELGFARPEDVARIVRGWGFGRYRSTRSETARERLASGLPMLLSAFSNAKDPDGAIAAFDTFLAGLPAGIQFFSLIASNPRILDLLALIITSAPALRETIAARPHVFDALLDPAFFDEVPESAMMEKRLASFLSEANGYEDILARLRIFASEQRFLVGARLLSGVVDVGEAGPAFSNIANVVLNATLNAVGDAFAEKHGRVPGARMALLGMGRLGNCELTAGSDVDLILLYDHDPDVEESDGDKPLATGLYFARLTQRLIAALTVQMREGILYEVDFRLRPSGNMGPLATRIDSFRRYQATDAWTWERMALTRSRPIAGDPQFRDEVGHTICEILGEARDEATTSRDVADMRARLDRDKPPKGPLDLKLIPGGLIDLEFLAQWALLTGRADSDLVGSPTVSVLAASDLAAVDADGAPVDLPGAMRTYTSVIQILRLGPTGVERIEDLPPGLADRLTRALGLEEPGEVAPLLAKTAARVRHAFNTLLPASGEGDTAPADAATAAQGG</sequence>
<dbReference type="GO" id="GO:0008882">
    <property type="term" value="F:[glutamate-ammonia-ligase] adenylyltransferase activity"/>
    <property type="evidence" value="ECO:0007669"/>
    <property type="project" value="UniProtKB-UniRule"/>
</dbReference>
<feature type="region of interest" description="Disordered" evidence="8">
    <location>
        <begin position="987"/>
        <end position="1007"/>
    </location>
</feature>
<dbReference type="GO" id="GO:0016874">
    <property type="term" value="F:ligase activity"/>
    <property type="evidence" value="ECO:0007669"/>
    <property type="project" value="UniProtKB-KW"/>
</dbReference>
<dbReference type="BioCyc" id="AURANTIMONAS:SI859A1_01062-MONOMER"/>
<comment type="cofactor">
    <cofactor evidence="7">
        <name>Mg(2+)</name>
        <dbReference type="ChEBI" id="CHEBI:18420"/>
    </cofactor>
</comment>
<evidence type="ECO:0000256" key="3">
    <source>
        <dbReference type="ARBA" id="ARBA00022741"/>
    </source>
</evidence>
<dbReference type="PANTHER" id="PTHR30621:SF0">
    <property type="entry name" value="BIFUNCTIONAL GLUTAMINE SYNTHETASE ADENYLYLTRANSFERASE_ADENYLYL-REMOVING ENZYME"/>
    <property type="match status" value="1"/>
</dbReference>
<dbReference type="EMBL" id="AAPJ01000008">
    <property type="protein sequence ID" value="EAS48578.1"/>
    <property type="molecule type" value="Genomic_DNA"/>
</dbReference>
<dbReference type="AlphaFoldDB" id="Q1YEL3"/>
<dbReference type="InterPro" id="IPR005190">
    <property type="entry name" value="GlnE_rpt_dom"/>
</dbReference>
<dbReference type="GO" id="GO:0005524">
    <property type="term" value="F:ATP binding"/>
    <property type="evidence" value="ECO:0007669"/>
    <property type="project" value="UniProtKB-UniRule"/>
</dbReference>
<dbReference type="SUPFAM" id="SSF81301">
    <property type="entry name" value="Nucleotidyltransferase"/>
    <property type="match status" value="2"/>
</dbReference>
<feature type="region of interest" description="Adenylyl transferase" evidence="7">
    <location>
        <begin position="489"/>
        <end position="1007"/>
    </location>
</feature>
<dbReference type="SUPFAM" id="SSF81593">
    <property type="entry name" value="Nucleotidyltransferase substrate binding subunit/domain"/>
    <property type="match status" value="2"/>
</dbReference>
<feature type="region of interest" description="Adenylyl removase" evidence="7">
    <location>
        <begin position="1"/>
        <end position="480"/>
    </location>
</feature>
<dbReference type="Gene3D" id="1.20.120.330">
    <property type="entry name" value="Nucleotidyltransferases domain 2"/>
    <property type="match status" value="2"/>
</dbReference>
<keyword evidence="6 7" id="KW-0511">Multifunctional enzyme</keyword>
<evidence type="ECO:0000313" key="11">
    <source>
        <dbReference type="EMBL" id="EAS48578.1"/>
    </source>
</evidence>
<dbReference type="NCBIfam" id="NF010706">
    <property type="entry name" value="PRK14108.1"/>
    <property type="match status" value="1"/>
</dbReference>
<keyword evidence="11" id="KW-0436">Ligase</keyword>
<dbReference type="InterPro" id="IPR043519">
    <property type="entry name" value="NT_sf"/>
</dbReference>
<keyword evidence="2 7" id="KW-0548">Nucleotidyltransferase</keyword>
<gene>
    <name evidence="7" type="primary">glnE</name>
    <name evidence="11" type="ORF">SI859A1_01062</name>
</gene>
<dbReference type="Pfam" id="PF03710">
    <property type="entry name" value="GlnE"/>
    <property type="match status" value="2"/>
</dbReference>
<reference evidence="11 12" key="1">
    <citation type="journal article" date="2008" name="Appl. Environ. Microbiol.">
        <title>Genomic insights into Mn(II) oxidation by the marine alphaproteobacterium Aurantimonas sp. strain SI85-9A1.</title>
        <authorList>
            <person name="Dick G.J."/>
            <person name="Podell S."/>
            <person name="Johnson H.A."/>
            <person name="Rivera-Espinoza Y."/>
            <person name="Bernier-Latmani R."/>
            <person name="McCarthy J.K."/>
            <person name="Torpey J.W."/>
            <person name="Clement B.G."/>
            <person name="Gaasterland T."/>
            <person name="Tebo B.M."/>
        </authorList>
    </citation>
    <scope>NUCLEOTIDE SEQUENCE [LARGE SCALE GENOMIC DNA]</scope>
    <source>
        <strain evidence="11 12">SI85-9A1</strain>
    </source>
</reference>
<dbReference type="Proteomes" id="UP000000321">
    <property type="component" value="Unassembled WGS sequence"/>
</dbReference>
<dbReference type="CDD" id="cd05401">
    <property type="entry name" value="NT_GlnE_GlnD_like"/>
    <property type="match status" value="2"/>
</dbReference>
<keyword evidence="12" id="KW-1185">Reference proteome</keyword>
<comment type="similarity">
    <text evidence="7">Belongs to the GlnE family.</text>
</comment>
<dbReference type="RefSeq" id="WP_009208924.1">
    <property type="nucleotide sequence ID" value="NZ_BBWP01000022.1"/>
</dbReference>
<dbReference type="HAMAP" id="MF_00802">
    <property type="entry name" value="GlnE"/>
    <property type="match status" value="1"/>
</dbReference>
<dbReference type="EC" id="2.7.7.42" evidence="7"/>
<evidence type="ECO:0000256" key="5">
    <source>
        <dbReference type="ARBA" id="ARBA00022842"/>
    </source>
</evidence>
<comment type="catalytic activity">
    <reaction evidence="7">
        <text>[glutamine synthetase]-L-tyrosine + ATP = [glutamine synthetase]-O(4)-(5'-adenylyl)-L-tyrosine + diphosphate</text>
        <dbReference type="Rhea" id="RHEA:18589"/>
        <dbReference type="Rhea" id="RHEA-COMP:10660"/>
        <dbReference type="Rhea" id="RHEA-COMP:10661"/>
        <dbReference type="ChEBI" id="CHEBI:30616"/>
        <dbReference type="ChEBI" id="CHEBI:33019"/>
        <dbReference type="ChEBI" id="CHEBI:46858"/>
        <dbReference type="ChEBI" id="CHEBI:83624"/>
        <dbReference type="EC" id="2.7.7.42"/>
    </reaction>
</comment>
<feature type="compositionally biased region" description="Low complexity" evidence="8">
    <location>
        <begin position="994"/>
        <end position="1007"/>
    </location>
</feature>
<keyword evidence="4 7" id="KW-0067">ATP-binding</keyword>
<dbReference type="GO" id="GO:0000820">
    <property type="term" value="P:regulation of glutamine family amino acid metabolic process"/>
    <property type="evidence" value="ECO:0007669"/>
    <property type="project" value="UniProtKB-UniRule"/>
</dbReference>
<evidence type="ECO:0000256" key="8">
    <source>
        <dbReference type="SAM" id="MobiDB-lite"/>
    </source>
</evidence>
<dbReference type="Gene3D" id="3.30.460.10">
    <property type="entry name" value="Beta Polymerase, domain 2"/>
    <property type="match status" value="2"/>
</dbReference>
<dbReference type="GO" id="GO:0005829">
    <property type="term" value="C:cytosol"/>
    <property type="evidence" value="ECO:0007669"/>
    <property type="project" value="TreeGrafter"/>
</dbReference>
<comment type="caution">
    <text evidence="11">The sequence shown here is derived from an EMBL/GenBank/DDBJ whole genome shotgun (WGS) entry which is preliminary data.</text>
</comment>
<evidence type="ECO:0000313" key="12">
    <source>
        <dbReference type="Proteomes" id="UP000000321"/>
    </source>
</evidence>
<dbReference type="InterPro" id="IPR023057">
    <property type="entry name" value="GlnE"/>
</dbReference>
<feature type="domain" description="Glutamate-ammonia ligase adenylyltransferase repeated" evidence="9">
    <location>
        <begin position="587"/>
        <end position="826"/>
    </location>
</feature>
<dbReference type="GO" id="GO:0047388">
    <property type="term" value="F:[glutamine synthetase]-adenylyl-L-tyrosine phosphorylase activity"/>
    <property type="evidence" value="ECO:0007669"/>
    <property type="project" value="UniProtKB-EC"/>
</dbReference>
<evidence type="ECO:0000259" key="10">
    <source>
        <dbReference type="Pfam" id="PF08335"/>
    </source>
</evidence>
<feature type="region of interest" description="Disordered" evidence="8">
    <location>
        <begin position="1"/>
        <end position="22"/>
    </location>
</feature>
<name>Q1YEL3_AURMS</name>
<comment type="function">
    <text evidence="7">Involved in the regulation of glutamine synthetase GlnA, a key enzyme in the process to assimilate ammonia. When cellular nitrogen levels are high, the C-terminal adenylyl transferase (AT) inactivates GlnA by covalent transfer of an adenylyl group from ATP to specific tyrosine residue of GlnA, thus reducing its activity. Conversely, when nitrogen levels are low, the N-terminal adenylyl removase (AR) activates GlnA by removing the adenylyl group by phosphorolysis, increasing its activity. The regulatory region of GlnE binds the signal transduction protein PII (GlnB) which indicates the nitrogen status of the cell.</text>
</comment>
<dbReference type="PANTHER" id="PTHR30621">
    <property type="entry name" value="GLUTAMINE SYNTHETASE ADENYLYLTRANSFERASE"/>
    <property type="match status" value="1"/>
</dbReference>
<evidence type="ECO:0000256" key="6">
    <source>
        <dbReference type="ARBA" id="ARBA00023268"/>
    </source>
</evidence>
<protein>
    <recommendedName>
        <fullName evidence="7">Bifunctional glutamine synthetase adenylyltransferase/adenylyl-removing enzyme</fullName>
    </recommendedName>
    <alternativeName>
        <fullName evidence="7">ATP:glutamine synthetase adenylyltransferase</fullName>
    </alternativeName>
    <alternativeName>
        <fullName evidence="7">ATase</fullName>
    </alternativeName>
    <domain>
        <recommendedName>
            <fullName evidence="7">Glutamine synthetase adenylyl-L-tyrosine phosphorylase</fullName>
            <ecNumber evidence="7">2.7.7.89</ecNumber>
        </recommendedName>
        <alternativeName>
            <fullName evidence="7">Adenylyl removase</fullName>
            <shortName evidence="7">AR</shortName>
            <shortName evidence="7">AT-N</shortName>
        </alternativeName>
    </domain>
    <domain>
        <recommendedName>
            <fullName evidence="7">Glutamine synthetase adenylyl transferase</fullName>
            <ecNumber evidence="7">2.7.7.42</ecNumber>
        </recommendedName>
        <alternativeName>
            <fullName evidence="7">Adenylyl transferase</fullName>
            <shortName evidence="7">AT</shortName>
            <shortName evidence="7">AT-C</shortName>
        </alternativeName>
    </domain>
</protein>
<feature type="domain" description="PII-uridylyltransferase/Glutamine-synthetase adenylyltransferase" evidence="10">
    <location>
        <begin position="330"/>
        <end position="469"/>
    </location>
</feature>
<organism evidence="11 12">
    <name type="scientific">Aurantimonas manganoxydans (strain ATCC BAA-1229 / DSM 21871 / SI85-9A1)</name>
    <dbReference type="NCBI Taxonomy" id="287752"/>
    <lineage>
        <taxon>Bacteria</taxon>
        <taxon>Pseudomonadati</taxon>
        <taxon>Pseudomonadota</taxon>
        <taxon>Alphaproteobacteria</taxon>
        <taxon>Hyphomicrobiales</taxon>
        <taxon>Aurantimonadaceae</taxon>
        <taxon>Aurantimonas</taxon>
    </lineage>
</organism>
<dbReference type="HOGENOM" id="CLU_006233_0_0_5"/>
<dbReference type="Gene3D" id="1.20.120.1510">
    <property type="match status" value="1"/>
</dbReference>
<evidence type="ECO:0000256" key="7">
    <source>
        <dbReference type="HAMAP-Rule" id="MF_00802"/>
    </source>
</evidence>